<dbReference type="AlphaFoldDB" id="A0AAU8FHI1"/>
<gene>
    <name evidence="1" type="ORF">ABV298_24295</name>
</gene>
<proteinExistence type="predicted"/>
<organism evidence="1">
    <name type="scientific">Dyadobacter sp. 676</name>
    <dbReference type="NCBI Taxonomy" id="3088362"/>
    <lineage>
        <taxon>Bacteria</taxon>
        <taxon>Pseudomonadati</taxon>
        <taxon>Bacteroidota</taxon>
        <taxon>Cytophagia</taxon>
        <taxon>Cytophagales</taxon>
        <taxon>Spirosomataceae</taxon>
        <taxon>Dyadobacter</taxon>
    </lineage>
</organism>
<accession>A0AAU8FHI1</accession>
<dbReference type="RefSeq" id="WP_353718738.1">
    <property type="nucleotide sequence ID" value="NZ_CP159289.1"/>
</dbReference>
<reference evidence="1" key="1">
    <citation type="submission" date="2024-06" db="EMBL/GenBank/DDBJ databases">
        <title>Sequencing and assembly of the genome of Dyadobacter sp. strain 676, a symbiont of Cyamopsis tetragonoloba.</title>
        <authorList>
            <person name="Guro P."/>
            <person name="Sazanova A."/>
            <person name="Kuznetsova I."/>
            <person name="Belimov A."/>
            <person name="Safronova V."/>
        </authorList>
    </citation>
    <scope>NUCLEOTIDE SEQUENCE</scope>
    <source>
        <strain evidence="1">676</strain>
    </source>
</reference>
<name>A0AAU8FHI1_9BACT</name>
<dbReference type="EMBL" id="CP159289">
    <property type="protein sequence ID" value="XCH23412.1"/>
    <property type="molecule type" value="Genomic_DNA"/>
</dbReference>
<protein>
    <submittedName>
        <fullName evidence="1">Uncharacterized protein</fullName>
    </submittedName>
</protein>
<evidence type="ECO:0000313" key="1">
    <source>
        <dbReference type="EMBL" id="XCH23412.1"/>
    </source>
</evidence>
<sequence>MDKILIAKALANLRDSTLEASVLFLSKDSRTKVSFHSFDDDMILG</sequence>